<name>A0AAV8UJK2_9RHOD</name>
<dbReference type="InterPro" id="IPR011551">
    <property type="entry name" value="NTP_PyrPHydrolase_MazG"/>
</dbReference>
<organism evidence="2 3">
    <name type="scientific">Rhodosorus marinus</name>
    <dbReference type="NCBI Taxonomy" id="101924"/>
    <lineage>
        <taxon>Eukaryota</taxon>
        <taxon>Rhodophyta</taxon>
        <taxon>Stylonematophyceae</taxon>
        <taxon>Stylonematales</taxon>
        <taxon>Stylonemataceae</taxon>
        <taxon>Rhodosorus</taxon>
    </lineage>
</organism>
<gene>
    <name evidence="2" type="ORF">NDN08_005996</name>
</gene>
<dbReference type="Pfam" id="PF03819">
    <property type="entry name" value="MazG"/>
    <property type="match status" value="1"/>
</dbReference>
<dbReference type="Gene3D" id="1.10.287.1080">
    <property type="entry name" value="MazG-like"/>
    <property type="match status" value="1"/>
</dbReference>
<dbReference type="GO" id="GO:0047429">
    <property type="term" value="F:nucleoside triphosphate diphosphatase activity"/>
    <property type="evidence" value="ECO:0007669"/>
    <property type="project" value="TreeGrafter"/>
</dbReference>
<feature type="domain" description="NTP pyrophosphohydrolase MazG-like" evidence="1">
    <location>
        <begin position="56"/>
        <end position="132"/>
    </location>
</feature>
<dbReference type="InterPro" id="IPR004518">
    <property type="entry name" value="MazG-like_dom"/>
</dbReference>
<evidence type="ECO:0000259" key="1">
    <source>
        <dbReference type="Pfam" id="PF03819"/>
    </source>
</evidence>
<dbReference type="GO" id="GO:0046081">
    <property type="term" value="P:dUTP catabolic process"/>
    <property type="evidence" value="ECO:0007669"/>
    <property type="project" value="TreeGrafter"/>
</dbReference>
<dbReference type="PANTHER" id="PTHR30522">
    <property type="entry name" value="NUCLEOSIDE TRIPHOSPHATE PYROPHOSPHOHYDROLASE"/>
    <property type="match status" value="1"/>
</dbReference>
<dbReference type="GO" id="GO:0046061">
    <property type="term" value="P:dATP catabolic process"/>
    <property type="evidence" value="ECO:0007669"/>
    <property type="project" value="TreeGrafter"/>
</dbReference>
<dbReference type="Proteomes" id="UP001157974">
    <property type="component" value="Unassembled WGS sequence"/>
</dbReference>
<dbReference type="GO" id="GO:0006203">
    <property type="term" value="P:dGTP catabolic process"/>
    <property type="evidence" value="ECO:0007669"/>
    <property type="project" value="TreeGrafter"/>
</dbReference>
<dbReference type="AlphaFoldDB" id="A0AAV8UJK2"/>
<dbReference type="EMBL" id="JAMWBK010000008">
    <property type="protein sequence ID" value="KAJ8902676.1"/>
    <property type="molecule type" value="Genomic_DNA"/>
</dbReference>
<dbReference type="GO" id="GO:0046052">
    <property type="term" value="P:UTP catabolic process"/>
    <property type="evidence" value="ECO:0007669"/>
    <property type="project" value="TreeGrafter"/>
</dbReference>
<keyword evidence="3" id="KW-1185">Reference proteome</keyword>
<sequence length="159" mass="18459">MAFVGYLQVKVFRSGCRVQGRCYRQLSNLRRNSEAFDRMEEIVDKLGKECPWTKSQSSDSIIKHIREEVEEVEDEIERNEELSLIEEELGDVVFNILLLSEVLQKESKGGFKLERGILKTADKVMRRSPHVFGGEKATTVQEAMDLWQREKKREKGILP</sequence>
<dbReference type="PANTHER" id="PTHR30522:SF0">
    <property type="entry name" value="NUCLEOSIDE TRIPHOSPHATE PYROPHOSPHOHYDROLASE"/>
    <property type="match status" value="1"/>
</dbReference>
<proteinExistence type="predicted"/>
<dbReference type="GO" id="GO:0046076">
    <property type="term" value="P:dTTP catabolic process"/>
    <property type="evidence" value="ECO:0007669"/>
    <property type="project" value="TreeGrafter"/>
</dbReference>
<accession>A0AAV8UJK2</accession>
<dbReference type="GO" id="GO:0046047">
    <property type="term" value="P:TTP catabolic process"/>
    <property type="evidence" value="ECO:0007669"/>
    <property type="project" value="TreeGrafter"/>
</dbReference>
<comment type="caution">
    <text evidence="2">The sequence shown here is derived from an EMBL/GenBank/DDBJ whole genome shotgun (WGS) entry which is preliminary data.</text>
</comment>
<evidence type="ECO:0000313" key="2">
    <source>
        <dbReference type="EMBL" id="KAJ8902676.1"/>
    </source>
</evidence>
<protein>
    <recommendedName>
        <fullName evidence="1">NTP pyrophosphohydrolase MazG-like domain-containing protein</fullName>
    </recommendedName>
</protein>
<reference evidence="2 3" key="1">
    <citation type="journal article" date="2023" name="Nat. Commun.">
        <title>Origin of minicircular mitochondrial genomes in red algae.</title>
        <authorList>
            <person name="Lee Y."/>
            <person name="Cho C.H."/>
            <person name="Lee Y.M."/>
            <person name="Park S.I."/>
            <person name="Yang J.H."/>
            <person name="West J.A."/>
            <person name="Bhattacharya D."/>
            <person name="Yoon H.S."/>
        </authorList>
    </citation>
    <scope>NUCLEOTIDE SEQUENCE [LARGE SCALE GENOMIC DNA]</scope>
    <source>
        <strain evidence="2 3">CCMP1338</strain>
        <tissue evidence="2">Whole cell</tissue>
    </source>
</reference>
<evidence type="ECO:0000313" key="3">
    <source>
        <dbReference type="Proteomes" id="UP001157974"/>
    </source>
</evidence>
<dbReference type="SUPFAM" id="SSF101386">
    <property type="entry name" value="all-alpha NTP pyrophosphatases"/>
    <property type="match status" value="1"/>
</dbReference>